<sequence>MRDILDFEVPEKEMEFIDEEEGDKFPEEGMVKEARKSEIIRHFKRIHPTHGTPSLIGKLTGNNKFIDPGTIKKPRKRIHREERERAQLLRRQREQHCTTLYANVQSYLLHIQINPGVILGHSEVLLKQPAIYPLRRSDLKCFTIAAGQFHMNIDDVFQGDIPESLVVGLVSSRAYSGDYTLNPYNFQHFNCNCAAFYVDGKSVPTNPIEPNYSKGTYISAYLSLFSGKGTNTTAHPFSLSREDYARGYCLYMFDVNSTYNSENNLPLLRK</sequence>
<accession>A0A8W8MGD9</accession>
<evidence type="ECO:0000313" key="1">
    <source>
        <dbReference type="EnsemblMetazoa" id="G32826.1:cds"/>
    </source>
</evidence>
<proteinExistence type="predicted"/>
<organism evidence="1 2">
    <name type="scientific">Magallana gigas</name>
    <name type="common">Pacific oyster</name>
    <name type="synonym">Crassostrea gigas</name>
    <dbReference type="NCBI Taxonomy" id="29159"/>
    <lineage>
        <taxon>Eukaryota</taxon>
        <taxon>Metazoa</taxon>
        <taxon>Spiralia</taxon>
        <taxon>Lophotrochozoa</taxon>
        <taxon>Mollusca</taxon>
        <taxon>Bivalvia</taxon>
        <taxon>Autobranchia</taxon>
        <taxon>Pteriomorphia</taxon>
        <taxon>Ostreida</taxon>
        <taxon>Ostreoidea</taxon>
        <taxon>Ostreidae</taxon>
        <taxon>Magallana</taxon>
    </lineage>
</organism>
<reference evidence="1" key="1">
    <citation type="submission" date="2022-08" db="UniProtKB">
        <authorList>
            <consortium name="EnsemblMetazoa"/>
        </authorList>
    </citation>
    <scope>IDENTIFICATION</scope>
    <source>
        <strain evidence="1">05x7-T-G4-1.051#20</strain>
    </source>
</reference>
<name>A0A8W8MGD9_MAGGI</name>
<dbReference type="Proteomes" id="UP000005408">
    <property type="component" value="Unassembled WGS sequence"/>
</dbReference>
<keyword evidence="2" id="KW-1185">Reference proteome</keyword>
<protein>
    <submittedName>
        <fullName evidence="1">Uncharacterized protein</fullName>
    </submittedName>
</protein>
<evidence type="ECO:0000313" key="2">
    <source>
        <dbReference type="Proteomes" id="UP000005408"/>
    </source>
</evidence>
<dbReference type="AlphaFoldDB" id="A0A8W8MGD9"/>
<dbReference type="EnsemblMetazoa" id="G32826.1">
    <property type="protein sequence ID" value="G32826.1:cds"/>
    <property type="gene ID" value="G32826"/>
</dbReference>